<proteinExistence type="inferred from homology"/>
<gene>
    <name evidence="3" type="ORF">F751_2335</name>
</gene>
<comment type="function">
    <text evidence="1">Involved in inositol deacylation of GPI-anchored proteins which plays important roles in the quality control and ER-associated degradation of GPI-anchored proteins.</text>
</comment>
<reference evidence="3 4" key="1">
    <citation type="journal article" date="2014" name="BMC Genomics">
        <title>Oil accumulation mechanisms of the oleaginous microalga Chlorella protothecoides revealed through its genome, transcriptomes, and proteomes.</title>
        <authorList>
            <person name="Gao C."/>
            <person name="Wang Y."/>
            <person name="Shen Y."/>
            <person name="Yan D."/>
            <person name="He X."/>
            <person name="Dai J."/>
            <person name="Wu Q."/>
        </authorList>
    </citation>
    <scope>NUCLEOTIDE SEQUENCE [LARGE SCALE GENOMIC DNA]</scope>
    <source>
        <strain evidence="3 4">0710</strain>
    </source>
</reference>
<keyword evidence="1" id="KW-0813">Transport</keyword>
<dbReference type="InterPro" id="IPR029058">
    <property type="entry name" value="AB_hydrolase_fold"/>
</dbReference>
<dbReference type="EC" id="3.1.-.-" evidence="1"/>
<dbReference type="KEGG" id="apro:F751_2335"/>
<dbReference type="AlphaFoldDB" id="A0A087SFW3"/>
<keyword evidence="1" id="KW-0378">Hydrolase</keyword>
<dbReference type="OrthoDB" id="348976at2759"/>
<feature type="domain" description="GPI inositol-deacylase PGAP1-like alpha/beta" evidence="2">
    <location>
        <begin position="45"/>
        <end position="96"/>
    </location>
</feature>
<comment type="subcellular location">
    <subcellularLocation>
        <location evidence="1">Endoplasmic reticulum membrane</location>
    </subcellularLocation>
</comment>
<dbReference type="EMBL" id="KL662109">
    <property type="protein sequence ID" value="KFM24617.1"/>
    <property type="molecule type" value="Genomic_DNA"/>
</dbReference>
<evidence type="ECO:0000256" key="1">
    <source>
        <dbReference type="RuleBase" id="RU365011"/>
    </source>
</evidence>
<dbReference type="InterPro" id="IPR012908">
    <property type="entry name" value="PGAP1-ab_dom-like"/>
</dbReference>
<dbReference type="Gene3D" id="3.40.50.1820">
    <property type="entry name" value="alpha/beta hydrolase"/>
    <property type="match status" value="1"/>
</dbReference>
<dbReference type="GO" id="GO:0016788">
    <property type="term" value="F:hydrolase activity, acting on ester bonds"/>
    <property type="evidence" value="ECO:0007669"/>
    <property type="project" value="InterPro"/>
</dbReference>
<organism evidence="3 4">
    <name type="scientific">Auxenochlorella protothecoides</name>
    <name type="common">Green microalga</name>
    <name type="synonym">Chlorella protothecoides</name>
    <dbReference type="NCBI Taxonomy" id="3075"/>
    <lineage>
        <taxon>Eukaryota</taxon>
        <taxon>Viridiplantae</taxon>
        <taxon>Chlorophyta</taxon>
        <taxon>core chlorophytes</taxon>
        <taxon>Trebouxiophyceae</taxon>
        <taxon>Chlorellales</taxon>
        <taxon>Chlorellaceae</taxon>
        <taxon>Auxenochlorella</taxon>
    </lineage>
</organism>
<dbReference type="SUPFAM" id="SSF53474">
    <property type="entry name" value="alpha/beta-Hydrolases"/>
    <property type="match status" value="1"/>
</dbReference>
<dbReference type="PANTHER" id="PTHR47909">
    <property type="entry name" value="ALPHA/BETA-HYDROLASES SUPERFAMILY PROTEIN"/>
    <property type="match status" value="1"/>
</dbReference>
<accession>A0A087SFW3</accession>
<protein>
    <recommendedName>
        <fullName evidence="1">GPI inositol-deacylase</fullName>
        <ecNumber evidence="1">3.1.-.-</ecNumber>
    </recommendedName>
</protein>
<dbReference type="Pfam" id="PF07819">
    <property type="entry name" value="PGAP1"/>
    <property type="match status" value="1"/>
</dbReference>
<keyword evidence="4" id="KW-1185">Reference proteome</keyword>
<dbReference type="eggNOG" id="ENOG502RZXS">
    <property type="taxonomic scope" value="Eukaryota"/>
</dbReference>
<keyword evidence="1" id="KW-0653">Protein transport</keyword>
<name>A0A087SFW3_AUXPR</name>
<keyword evidence="1" id="KW-0472">Membrane</keyword>
<dbReference type="GeneID" id="23613726"/>
<dbReference type="GO" id="GO:0005789">
    <property type="term" value="C:endoplasmic reticulum membrane"/>
    <property type="evidence" value="ECO:0007669"/>
    <property type="project" value="UniProtKB-SubCell"/>
</dbReference>
<keyword evidence="1" id="KW-0256">Endoplasmic reticulum</keyword>
<evidence type="ECO:0000313" key="4">
    <source>
        <dbReference type="Proteomes" id="UP000028924"/>
    </source>
</evidence>
<dbReference type="GO" id="GO:0015031">
    <property type="term" value="P:protein transport"/>
    <property type="evidence" value="ECO:0007669"/>
    <property type="project" value="UniProtKB-KW"/>
</dbReference>
<sequence>MAAYLRQRGFHAEILPMRFLDWVGPLRAQGFSFYLDRLATQVHAMHAVHGRVALVGHSAGGWIARIALGSVPYQKHEYGLSPKVHTLLTLGTPHASIEQYPFYKPVETLDPGPSAPLDPRDLTSSLRWTNYYYPTGDCFGGTRIVCVGGRVSLGPGDGRLRRYLVFESYMAGCGDGAVEGDGVTPLCIAMLPGSEHVVLEGVWHMPQRKGGGRWYGDPEVLRQLEVWLQPPE</sequence>
<evidence type="ECO:0000259" key="2">
    <source>
        <dbReference type="Pfam" id="PF07819"/>
    </source>
</evidence>
<dbReference type="Proteomes" id="UP000028924">
    <property type="component" value="Unassembled WGS sequence"/>
</dbReference>
<dbReference type="PANTHER" id="PTHR47909:SF2">
    <property type="entry name" value="GPI INOSITOL-DEACYLASE"/>
    <property type="match status" value="1"/>
</dbReference>
<evidence type="ECO:0000313" key="3">
    <source>
        <dbReference type="EMBL" id="KFM24617.1"/>
    </source>
</evidence>
<comment type="similarity">
    <text evidence="1">Belongs to the GPI inositol-deacylase family.</text>
</comment>
<dbReference type="RefSeq" id="XP_011397505.1">
    <property type="nucleotide sequence ID" value="XM_011399203.1"/>
</dbReference>